<dbReference type="InterPro" id="IPR052720">
    <property type="entry name" value="Glycosyl_hydrolase_97"/>
</dbReference>
<dbReference type="RefSeq" id="WP_394490639.1">
    <property type="nucleotide sequence ID" value="NZ_JBIGIA010000017.1"/>
</dbReference>
<comment type="caution">
    <text evidence="7">The sequence shown here is derived from an EMBL/GenBank/DDBJ whole genome shotgun (WGS) entry which is preliminary data.</text>
</comment>
<feature type="signal peptide" evidence="3">
    <location>
        <begin position="1"/>
        <end position="17"/>
    </location>
</feature>
<reference evidence="7 8" key="1">
    <citation type="submission" date="2024-09" db="EMBL/GenBank/DDBJ databases">
        <title>Novel species of the genus Pelomonas and Roseateles isolated from streams.</title>
        <authorList>
            <person name="Lu H."/>
        </authorList>
    </citation>
    <scope>NUCLEOTIDE SEQUENCE [LARGE SCALE GENOMIC DNA]</scope>
    <source>
        <strain evidence="7 8">BYS96W</strain>
    </source>
</reference>
<accession>A0ABW7GAS7</accession>
<dbReference type="GO" id="GO:0016787">
    <property type="term" value="F:hydrolase activity"/>
    <property type="evidence" value="ECO:0007669"/>
    <property type="project" value="UniProtKB-KW"/>
</dbReference>
<evidence type="ECO:0000256" key="2">
    <source>
        <dbReference type="ARBA" id="ARBA00023295"/>
    </source>
</evidence>
<dbReference type="InterPro" id="IPR014718">
    <property type="entry name" value="GH-type_carb-bd"/>
</dbReference>
<keyword evidence="1 7" id="KW-0378">Hydrolase</keyword>
<evidence type="ECO:0000313" key="7">
    <source>
        <dbReference type="EMBL" id="MFG6459048.1"/>
    </source>
</evidence>
<dbReference type="Pfam" id="PF14508">
    <property type="entry name" value="GH97_N"/>
    <property type="match status" value="1"/>
</dbReference>
<dbReference type="InterPro" id="IPR017853">
    <property type="entry name" value="GH"/>
</dbReference>
<feature type="domain" description="Glycosyl-hydrolase 97 C-terminal oligomerisation" evidence="6">
    <location>
        <begin position="547"/>
        <end position="633"/>
    </location>
</feature>
<keyword evidence="8" id="KW-1185">Reference proteome</keyword>
<dbReference type="Gene3D" id="2.60.40.1180">
    <property type="entry name" value="Golgi alpha-mannosidase II"/>
    <property type="match status" value="1"/>
</dbReference>
<keyword evidence="2" id="KW-0326">Glycosidase</keyword>
<name>A0ABW7GAS7_9BURK</name>
<evidence type="ECO:0000259" key="4">
    <source>
        <dbReference type="Pfam" id="PF10566"/>
    </source>
</evidence>
<dbReference type="Proteomes" id="UP001606305">
    <property type="component" value="Unassembled WGS sequence"/>
</dbReference>
<feature type="domain" description="Glycosyl-hydrolase 97 N-terminal" evidence="5">
    <location>
        <begin position="23"/>
        <end position="283"/>
    </location>
</feature>
<dbReference type="Gene3D" id="2.70.98.10">
    <property type="match status" value="1"/>
</dbReference>
<dbReference type="InterPro" id="IPR019563">
    <property type="entry name" value="GH97_catalytic"/>
</dbReference>
<dbReference type="PANTHER" id="PTHR35803:SF2">
    <property type="entry name" value="RETAINING ALPHA-GALACTOSIDASE"/>
    <property type="match status" value="1"/>
</dbReference>
<dbReference type="InterPro" id="IPR013785">
    <property type="entry name" value="Aldolase_TIM"/>
</dbReference>
<evidence type="ECO:0000256" key="3">
    <source>
        <dbReference type="SAM" id="SignalP"/>
    </source>
</evidence>
<sequence length="634" mass="69378">MRFIAPLLLALPAVAHALAPTLGSPDGQLQVDVSVNDRQQLVYTVQRAGQPVLLASRLGLVLAQGDFANGLTLVATSAVKPHRERYTLAAGKRHQVDVRANEQQFTVANAAGQRMVLTLRAANDGLALRYAVPGPGRKQFVDELTSFAFPADARAWLQPMSVAKTGWKRTNPSYEEHYQTDIPVGTPAPSQAGWVFPALFRTGSNWVALTEAGMDGRFHASRLSHDSAGGTYRIGLPEPSEVFTGGHRLAEVGGPLTTPWRVLAIGPLKTVMESTLGTDLAAPAVIDPKQIKPGPASWSWALLKDEGTVFDVQKRFIDYAADMRWPYTLVDADWDRKIGDAQMKALAAHAQARGVGLLAWYNSSGAWNDTPYTPKSALLTKTDRAREFARMKAIGVKGLKIDFFGGDGASMQAYYVDLLKETAAAGLLLNFHGATLPRGWSRTYPQLLTTEAVKGFEFATFTQADQDRVARHAAMLPFARNLFDPMDFTPVVFHDIPNIQRATRNGFELAESVIFLSGIQHYAETPEGMATVPPYVKTFMRELPRRWDDVRFLDGEPARYVVLARRAGKEWFIAGLNADDTPREVTLDLGWLGTREGQLITDGAGPREFTEGRLAGPAATLTLAPHGGFVARFR</sequence>
<dbReference type="SUPFAM" id="SSF51445">
    <property type="entry name" value="(Trans)glycosidases"/>
    <property type="match status" value="1"/>
</dbReference>
<feature type="chain" id="PRO_5046755790" evidence="3">
    <location>
        <begin position="18"/>
        <end position="634"/>
    </location>
</feature>
<dbReference type="InterPro" id="IPR029486">
    <property type="entry name" value="GH97_N"/>
</dbReference>
<dbReference type="InterPro" id="IPR029483">
    <property type="entry name" value="GH97_C"/>
</dbReference>
<evidence type="ECO:0000259" key="5">
    <source>
        <dbReference type="Pfam" id="PF14508"/>
    </source>
</evidence>
<gene>
    <name evidence="7" type="ORF">ACG00X_19620</name>
</gene>
<dbReference type="InterPro" id="IPR013780">
    <property type="entry name" value="Glyco_hydro_b"/>
</dbReference>
<dbReference type="Pfam" id="PF14509">
    <property type="entry name" value="GH97_C"/>
    <property type="match status" value="1"/>
</dbReference>
<protein>
    <submittedName>
        <fullName evidence="7">Glycoside hydrolase family 97 catalytic domain-containing protein</fullName>
    </submittedName>
</protein>
<evidence type="ECO:0000313" key="8">
    <source>
        <dbReference type="Proteomes" id="UP001606305"/>
    </source>
</evidence>
<feature type="domain" description="Glycosyl-hydrolase 97 catalytic" evidence="4">
    <location>
        <begin position="303"/>
        <end position="453"/>
    </location>
</feature>
<evidence type="ECO:0000259" key="6">
    <source>
        <dbReference type="Pfam" id="PF14509"/>
    </source>
</evidence>
<dbReference type="Gene3D" id="3.20.20.70">
    <property type="entry name" value="Aldolase class I"/>
    <property type="match status" value="1"/>
</dbReference>
<organism evidence="7 8">
    <name type="scientific">Pelomonas nitida</name>
    <dbReference type="NCBI Taxonomy" id="3299027"/>
    <lineage>
        <taxon>Bacteria</taxon>
        <taxon>Pseudomonadati</taxon>
        <taxon>Pseudomonadota</taxon>
        <taxon>Betaproteobacteria</taxon>
        <taxon>Burkholderiales</taxon>
        <taxon>Sphaerotilaceae</taxon>
        <taxon>Roseateles</taxon>
    </lineage>
</organism>
<dbReference type="Pfam" id="PF10566">
    <property type="entry name" value="Glyco_hydro_97"/>
    <property type="match status" value="1"/>
</dbReference>
<dbReference type="PANTHER" id="PTHR35803">
    <property type="entry name" value="GLUCAN 1,4-ALPHA-GLUCOSIDASE SUSB-RELATED"/>
    <property type="match status" value="1"/>
</dbReference>
<keyword evidence="3" id="KW-0732">Signal</keyword>
<dbReference type="EMBL" id="JBIGIA010000017">
    <property type="protein sequence ID" value="MFG6459048.1"/>
    <property type="molecule type" value="Genomic_DNA"/>
</dbReference>
<proteinExistence type="predicted"/>
<evidence type="ECO:0000256" key="1">
    <source>
        <dbReference type="ARBA" id="ARBA00022801"/>
    </source>
</evidence>